<feature type="compositionally biased region" description="Gly residues" evidence="3">
    <location>
        <begin position="194"/>
        <end position="206"/>
    </location>
</feature>
<keyword evidence="6" id="KW-1185">Reference proteome</keyword>
<evidence type="ECO:0000256" key="1">
    <source>
        <dbReference type="ARBA" id="ARBA00008987"/>
    </source>
</evidence>
<dbReference type="AlphaFoldDB" id="A0A9P7QDA1"/>
<dbReference type="PROSITE" id="PS00194">
    <property type="entry name" value="THIOREDOXIN_1"/>
    <property type="match status" value="1"/>
</dbReference>
<evidence type="ECO:0000256" key="3">
    <source>
        <dbReference type="SAM" id="MobiDB-lite"/>
    </source>
</evidence>
<dbReference type="PANTHER" id="PTHR46115">
    <property type="entry name" value="THIOREDOXIN-LIKE PROTEIN 1"/>
    <property type="match status" value="1"/>
</dbReference>
<dbReference type="InterPro" id="IPR013766">
    <property type="entry name" value="Thioredoxin_domain"/>
</dbReference>
<comment type="caution">
    <text evidence="5">The sequence shown here is derived from an EMBL/GenBank/DDBJ whole genome shotgun (WGS) entry which is preliminary data.</text>
</comment>
<dbReference type="SUPFAM" id="SSF52833">
    <property type="entry name" value="Thioredoxin-like"/>
    <property type="match status" value="1"/>
</dbReference>
<dbReference type="EMBL" id="SRRH01000578">
    <property type="protein sequence ID" value="KAG6287111.1"/>
    <property type="molecule type" value="Genomic_DNA"/>
</dbReference>
<dbReference type="Pfam" id="PF00085">
    <property type="entry name" value="Thioredoxin"/>
    <property type="match status" value="1"/>
</dbReference>
<gene>
    <name evidence="5" type="ORF">E4U09_006344</name>
</gene>
<proteinExistence type="inferred from homology"/>
<evidence type="ECO:0000259" key="4">
    <source>
        <dbReference type="PROSITE" id="PS51352"/>
    </source>
</evidence>
<sequence length="229" mass="23739">MSGLVEIKSPSEWHSLLSGTTIVVADFYADWCGPCKQIAPIFQRLATQHASPKKVAFAKVNVDSQPEVAQQNRVSAMPTFKIFQNGSCIQTIQGADPTGLSQAVAKAVQLAGAGKAHEAGFKTPGRTLGGESASRPSSAVSSLQLGNLLSTLISFIGLYLVSFFSFDGQKAAEQSRFNVHNAQQSQTAASGSRAGFGSGSGSGSGSGAKPSGSSTRPQQRAAFKTLADL</sequence>
<protein>
    <recommendedName>
        <fullName evidence="4">Thioredoxin domain-containing protein</fullName>
    </recommendedName>
</protein>
<feature type="domain" description="Thioredoxin" evidence="4">
    <location>
        <begin position="1"/>
        <end position="109"/>
    </location>
</feature>
<comment type="similarity">
    <text evidence="1">Belongs to the thioredoxin family.</text>
</comment>
<dbReference type="Proteomes" id="UP000707071">
    <property type="component" value="Unassembled WGS sequence"/>
</dbReference>
<dbReference type="CDD" id="cd02947">
    <property type="entry name" value="TRX_family"/>
    <property type="match status" value="1"/>
</dbReference>
<feature type="region of interest" description="Disordered" evidence="3">
    <location>
        <begin position="182"/>
        <end position="229"/>
    </location>
</feature>
<dbReference type="InterPro" id="IPR036249">
    <property type="entry name" value="Thioredoxin-like_sf"/>
</dbReference>
<evidence type="ECO:0000256" key="2">
    <source>
        <dbReference type="ARBA" id="ARBA00023157"/>
    </source>
</evidence>
<accession>A0A9P7QDA1</accession>
<evidence type="ECO:0000313" key="5">
    <source>
        <dbReference type="EMBL" id="KAG6287111.1"/>
    </source>
</evidence>
<reference evidence="5 6" key="1">
    <citation type="journal article" date="2020" name="bioRxiv">
        <title>Whole genome comparisons of ergot fungi reveals the divergence and evolution of species within the genus Claviceps are the result of varying mechanisms driving genome evolution and host range expansion.</title>
        <authorList>
            <person name="Wyka S.A."/>
            <person name="Mondo S.J."/>
            <person name="Liu M."/>
            <person name="Dettman J."/>
            <person name="Nalam V."/>
            <person name="Broders K.D."/>
        </authorList>
    </citation>
    <scope>NUCLEOTIDE SEQUENCE [LARGE SCALE GENOMIC DNA]</scope>
    <source>
        <strain evidence="5 6">Clav52</strain>
    </source>
</reference>
<organism evidence="5 6">
    <name type="scientific">Claviceps aff. purpurea</name>
    <dbReference type="NCBI Taxonomy" id="1967640"/>
    <lineage>
        <taxon>Eukaryota</taxon>
        <taxon>Fungi</taxon>
        <taxon>Dikarya</taxon>
        <taxon>Ascomycota</taxon>
        <taxon>Pezizomycotina</taxon>
        <taxon>Sordariomycetes</taxon>
        <taxon>Hypocreomycetidae</taxon>
        <taxon>Hypocreales</taxon>
        <taxon>Clavicipitaceae</taxon>
        <taxon>Claviceps</taxon>
    </lineage>
</organism>
<evidence type="ECO:0000313" key="6">
    <source>
        <dbReference type="Proteomes" id="UP000707071"/>
    </source>
</evidence>
<name>A0A9P7QDA1_9HYPO</name>
<dbReference type="PROSITE" id="PS51352">
    <property type="entry name" value="THIOREDOXIN_2"/>
    <property type="match status" value="1"/>
</dbReference>
<dbReference type="Gene3D" id="3.40.30.10">
    <property type="entry name" value="Glutaredoxin"/>
    <property type="match status" value="1"/>
</dbReference>
<dbReference type="InterPro" id="IPR017937">
    <property type="entry name" value="Thioredoxin_CS"/>
</dbReference>
<keyword evidence="2" id="KW-1015">Disulfide bond</keyword>
<dbReference type="PRINTS" id="PR00421">
    <property type="entry name" value="THIOREDOXIN"/>
</dbReference>